<dbReference type="Proteomes" id="UP000636709">
    <property type="component" value="Unassembled WGS sequence"/>
</dbReference>
<comment type="subunit">
    <text evidence="2 4">Homodimer.</text>
</comment>
<protein>
    <recommendedName>
        <fullName evidence="4">Dirigent protein</fullName>
    </recommendedName>
</protein>
<name>A0A835EK41_9POAL</name>
<comment type="subcellular location">
    <subcellularLocation>
        <location evidence="4">Secreted</location>
        <location evidence="4">Extracellular space</location>
        <location evidence="4">Apoplast</location>
    </subcellularLocation>
</comment>
<dbReference type="InterPro" id="IPR004265">
    <property type="entry name" value="Dirigent"/>
</dbReference>
<accession>A0A835EK41</accession>
<keyword evidence="4" id="KW-0052">Apoplast</keyword>
<dbReference type="GO" id="GO:0048046">
    <property type="term" value="C:apoplast"/>
    <property type="evidence" value="ECO:0007669"/>
    <property type="project" value="UniProtKB-SubCell"/>
</dbReference>
<dbReference type="Gene3D" id="2.40.480.10">
    <property type="entry name" value="Allene oxide cyclase-like"/>
    <property type="match status" value="1"/>
</dbReference>
<comment type="function">
    <text evidence="4">Dirigent proteins impart stereoselectivity on the phenoxy radical-coupling reaction, yielding optically active lignans from two molecules of coniferyl alcohol in the biosynthesis of lignans, flavonolignans, and alkaloids and thus plays a central role in plant secondary metabolism.</text>
</comment>
<evidence type="ECO:0000313" key="6">
    <source>
        <dbReference type="EMBL" id="KAF8695554.1"/>
    </source>
</evidence>
<sequence>MEGVRFGDTGVMDDMLTEGPTRASRHVGRAQGTYVTASLPRRDHEEGGGGPAMLLSMNLVLTDYGGSTMAVMGRNDVTEPVRELAVVGGTGRFRMATGYVLWKTNSWKGKSAVFELDP</sequence>
<dbReference type="Gramene" id="Dexi2B01G0000450.1">
    <property type="protein sequence ID" value="Dexi2B01G0000450.1:cds"/>
    <property type="gene ID" value="Dexi2B01G0000450"/>
</dbReference>
<feature type="region of interest" description="Disordered" evidence="5">
    <location>
        <begin position="1"/>
        <end position="26"/>
    </location>
</feature>
<reference evidence="6" key="1">
    <citation type="submission" date="2020-07" db="EMBL/GenBank/DDBJ databases">
        <title>Genome sequence and genetic diversity analysis of an under-domesticated orphan crop, white fonio (Digitaria exilis).</title>
        <authorList>
            <person name="Bennetzen J.L."/>
            <person name="Chen S."/>
            <person name="Ma X."/>
            <person name="Wang X."/>
            <person name="Yssel A.E.J."/>
            <person name="Chaluvadi S.R."/>
            <person name="Johnson M."/>
            <person name="Gangashetty P."/>
            <person name="Hamidou F."/>
            <person name="Sanogo M.D."/>
            <person name="Zwaenepoel A."/>
            <person name="Wallace J."/>
            <person name="Van De Peer Y."/>
            <person name="Van Deynze A."/>
        </authorList>
    </citation>
    <scope>NUCLEOTIDE SEQUENCE</scope>
    <source>
        <tissue evidence="6">Leaves</tissue>
    </source>
</reference>
<evidence type="ECO:0000256" key="1">
    <source>
        <dbReference type="ARBA" id="ARBA00010746"/>
    </source>
</evidence>
<dbReference type="AlphaFoldDB" id="A0A835EK41"/>
<keyword evidence="7" id="KW-1185">Reference proteome</keyword>
<dbReference type="GO" id="GO:0009699">
    <property type="term" value="P:phenylpropanoid biosynthetic process"/>
    <property type="evidence" value="ECO:0007669"/>
    <property type="project" value="UniProtKB-ARBA"/>
</dbReference>
<evidence type="ECO:0000256" key="3">
    <source>
        <dbReference type="ARBA" id="ARBA00022525"/>
    </source>
</evidence>
<evidence type="ECO:0000256" key="4">
    <source>
        <dbReference type="RuleBase" id="RU363099"/>
    </source>
</evidence>
<keyword evidence="3 4" id="KW-0964">Secreted</keyword>
<comment type="caution">
    <text evidence="6">The sequence shown here is derived from an EMBL/GenBank/DDBJ whole genome shotgun (WGS) entry which is preliminary data.</text>
</comment>
<dbReference type="InterPro" id="IPR044859">
    <property type="entry name" value="Allene_oxi_cyc_Dirigent"/>
</dbReference>
<organism evidence="6 7">
    <name type="scientific">Digitaria exilis</name>
    <dbReference type="NCBI Taxonomy" id="1010633"/>
    <lineage>
        <taxon>Eukaryota</taxon>
        <taxon>Viridiplantae</taxon>
        <taxon>Streptophyta</taxon>
        <taxon>Embryophyta</taxon>
        <taxon>Tracheophyta</taxon>
        <taxon>Spermatophyta</taxon>
        <taxon>Magnoliopsida</taxon>
        <taxon>Liliopsida</taxon>
        <taxon>Poales</taxon>
        <taxon>Poaceae</taxon>
        <taxon>PACMAD clade</taxon>
        <taxon>Panicoideae</taxon>
        <taxon>Panicodae</taxon>
        <taxon>Paniceae</taxon>
        <taxon>Anthephorinae</taxon>
        <taxon>Digitaria</taxon>
    </lineage>
</organism>
<evidence type="ECO:0000256" key="2">
    <source>
        <dbReference type="ARBA" id="ARBA00011738"/>
    </source>
</evidence>
<dbReference type="OrthoDB" id="1864232at2759"/>
<dbReference type="PANTHER" id="PTHR21495">
    <property type="entry name" value="NUCLEOPORIN-RELATED"/>
    <property type="match status" value="1"/>
</dbReference>
<dbReference type="Pfam" id="PF03018">
    <property type="entry name" value="Dirigent"/>
    <property type="match status" value="1"/>
</dbReference>
<proteinExistence type="inferred from homology"/>
<dbReference type="EMBL" id="JACEFO010001886">
    <property type="protein sequence ID" value="KAF8695554.1"/>
    <property type="molecule type" value="Genomic_DNA"/>
</dbReference>
<evidence type="ECO:0000313" key="7">
    <source>
        <dbReference type="Proteomes" id="UP000636709"/>
    </source>
</evidence>
<gene>
    <name evidence="6" type="ORF">HU200_037400</name>
</gene>
<comment type="similarity">
    <text evidence="1 4">Belongs to the plant dirigent protein family.</text>
</comment>
<evidence type="ECO:0000256" key="5">
    <source>
        <dbReference type="SAM" id="MobiDB-lite"/>
    </source>
</evidence>